<dbReference type="Pfam" id="PF12802">
    <property type="entry name" value="MarR_2"/>
    <property type="match status" value="1"/>
</dbReference>
<dbReference type="PANTHER" id="PTHR33164">
    <property type="entry name" value="TRANSCRIPTIONAL REGULATOR, MARR FAMILY"/>
    <property type="match status" value="1"/>
</dbReference>
<name>A0A1J5SDB1_9ZZZZ</name>
<evidence type="ECO:0000256" key="3">
    <source>
        <dbReference type="ARBA" id="ARBA00023163"/>
    </source>
</evidence>
<gene>
    <name evidence="5" type="primary">slyA_6</name>
    <name evidence="5" type="ORF">GALL_198070</name>
</gene>
<dbReference type="EMBL" id="MLJW01000122">
    <property type="protein sequence ID" value="OIQ98213.1"/>
    <property type="molecule type" value="Genomic_DNA"/>
</dbReference>
<evidence type="ECO:0000259" key="4">
    <source>
        <dbReference type="PROSITE" id="PS50995"/>
    </source>
</evidence>
<dbReference type="SMART" id="SM00347">
    <property type="entry name" value="HTH_MARR"/>
    <property type="match status" value="1"/>
</dbReference>
<dbReference type="InterPro" id="IPR036388">
    <property type="entry name" value="WH-like_DNA-bd_sf"/>
</dbReference>
<dbReference type="PRINTS" id="PR00598">
    <property type="entry name" value="HTHMARR"/>
</dbReference>
<dbReference type="InterPro" id="IPR000835">
    <property type="entry name" value="HTH_MarR-typ"/>
</dbReference>
<evidence type="ECO:0000256" key="1">
    <source>
        <dbReference type="ARBA" id="ARBA00023015"/>
    </source>
</evidence>
<accession>A0A1J5SDB1</accession>
<comment type="caution">
    <text evidence="5">The sequence shown here is derived from an EMBL/GenBank/DDBJ whole genome shotgun (WGS) entry which is preliminary data.</text>
</comment>
<keyword evidence="3" id="KW-0804">Transcription</keyword>
<organism evidence="5">
    <name type="scientific">mine drainage metagenome</name>
    <dbReference type="NCBI Taxonomy" id="410659"/>
    <lineage>
        <taxon>unclassified sequences</taxon>
        <taxon>metagenomes</taxon>
        <taxon>ecological metagenomes</taxon>
    </lineage>
</organism>
<dbReference type="InterPro" id="IPR036390">
    <property type="entry name" value="WH_DNA-bd_sf"/>
</dbReference>
<keyword evidence="2" id="KW-0238">DNA-binding</keyword>
<dbReference type="PROSITE" id="PS50995">
    <property type="entry name" value="HTH_MARR_2"/>
    <property type="match status" value="1"/>
</dbReference>
<dbReference type="InterPro" id="IPR039422">
    <property type="entry name" value="MarR/SlyA-like"/>
</dbReference>
<evidence type="ECO:0000256" key="2">
    <source>
        <dbReference type="ARBA" id="ARBA00023125"/>
    </source>
</evidence>
<dbReference type="GO" id="GO:0003677">
    <property type="term" value="F:DNA binding"/>
    <property type="evidence" value="ECO:0007669"/>
    <property type="project" value="UniProtKB-KW"/>
</dbReference>
<dbReference type="SUPFAM" id="SSF46785">
    <property type="entry name" value="Winged helix' DNA-binding domain"/>
    <property type="match status" value="1"/>
</dbReference>
<proteinExistence type="predicted"/>
<dbReference type="GO" id="GO:0003700">
    <property type="term" value="F:DNA-binding transcription factor activity"/>
    <property type="evidence" value="ECO:0007669"/>
    <property type="project" value="InterPro"/>
</dbReference>
<dbReference type="PANTHER" id="PTHR33164:SF64">
    <property type="entry name" value="TRANSCRIPTIONAL REGULATOR SLYA"/>
    <property type="match status" value="1"/>
</dbReference>
<evidence type="ECO:0000313" key="5">
    <source>
        <dbReference type="EMBL" id="OIQ98213.1"/>
    </source>
</evidence>
<protein>
    <submittedName>
        <fullName evidence="5">Transcriptional regulator SlyA</fullName>
    </submittedName>
</protein>
<reference evidence="5" key="1">
    <citation type="submission" date="2016-10" db="EMBL/GenBank/DDBJ databases">
        <title>Sequence of Gallionella enrichment culture.</title>
        <authorList>
            <person name="Poehlein A."/>
            <person name="Muehling M."/>
            <person name="Daniel R."/>
        </authorList>
    </citation>
    <scope>NUCLEOTIDE SEQUENCE</scope>
</reference>
<dbReference type="Gene3D" id="1.10.10.10">
    <property type="entry name" value="Winged helix-like DNA-binding domain superfamily/Winged helix DNA-binding domain"/>
    <property type="match status" value="1"/>
</dbReference>
<feature type="domain" description="HTH marR-type" evidence="4">
    <location>
        <begin position="1"/>
        <end position="137"/>
    </location>
</feature>
<keyword evidence="1" id="KW-0805">Transcription regulation</keyword>
<dbReference type="AlphaFoldDB" id="A0A1J5SDB1"/>
<sequence length="142" mass="16085">MENYEKSLGYWIKRFCLLSAREMDTALAPYGLGRTQWYVLHHVNTTGRLPQRELQSILGIESATLTPLIAALVQKGWLVQQPSPDDRRTKILALTKIGENHFRSVPNPILLGRKKAMAGIDAKEIERARKVIEQAVHNLEKG</sequence>
<dbReference type="GO" id="GO:0006950">
    <property type="term" value="P:response to stress"/>
    <property type="evidence" value="ECO:0007669"/>
    <property type="project" value="TreeGrafter"/>
</dbReference>